<keyword evidence="1" id="KW-1133">Transmembrane helix</keyword>
<dbReference type="Proteomes" id="UP000319837">
    <property type="component" value="Plasmid unnamed1"/>
</dbReference>
<reference evidence="2" key="1">
    <citation type="submission" date="2018-10" db="EMBL/GenBank/DDBJ databases">
        <title>FDA dAtabase for Regulatory Grade micrObial Sequences (FDA-ARGOS): Supporting development and validation of Infectious Disease Dx tests.</title>
        <authorList>
            <person name="Minogue T."/>
            <person name="Wolcott M."/>
            <person name="Wasieloski L."/>
            <person name="Aguilar W."/>
            <person name="Moore D."/>
            <person name="Tallon L.J."/>
            <person name="Sadzewicz L."/>
            <person name="Sengamalay N."/>
            <person name="Ott S."/>
            <person name="Godinez A."/>
            <person name="Nagaraj S."/>
            <person name="Vavikolanu K."/>
            <person name="Vyas G."/>
            <person name="Nadendla S."/>
            <person name="Aluvathingal J."/>
            <person name="Sichtig H."/>
        </authorList>
    </citation>
    <scope>NUCLEOTIDE SEQUENCE</scope>
    <source>
        <strain evidence="2">FDAARGOS_343</strain>
        <plasmid evidence="2">unnamed1</plasmid>
    </source>
</reference>
<organism evidence="2">
    <name type="scientific">Niallia circulans</name>
    <name type="common">Bacillus circulans</name>
    <dbReference type="NCBI Taxonomy" id="1397"/>
    <lineage>
        <taxon>Bacteria</taxon>
        <taxon>Bacillati</taxon>
        <taxon>Bacillota</taxon>
        <taxon>Bacilli</taxon>
        <taxon>Bacillales</taxon>
        <taxon>Bacillaceae</taxon>
        <taxon>Niallia</taxon>
    </lineage>
</organism>
<keyword evidence="1" id="KW-0472">Membrane</keyword>
<dbReference type="AlphaFoldDB" id="A0A553SQW8"/>
<sequence>MNSSDIQNDNFKYKKLYMFDNKLINSGAVILIVAFAIITSLMGEFNWIDLISFTVVIFLLMFLTAINDYIYRALARKEDINISKFPTTTELDGLEKELRILETLTKGYGVFRVMGRFEKLAFTTTTLLFAVGLLAATILYPLKSYGTLINWLSISAFGVSLMPIIDSSARNRITYKISLIQSKINEIKERQNKNTINKILNIVETLKK</sequence>
<feature type="transmembrane region" description="Helical" evidence="1">
    <location>
        <begin position="148"/>
        <end position="165"/>
    </location>
</feature>
<protein>
    <submittedName>
        <fullName evidence="2">Uncharacterized protein</fullName>
    </submittedName>
</protein>
<keyword evidence="2" id="KW-0614">Plasmid</keyword>
<keyword evidence="1" id="KW-0812">Transmembrane</keyword>
<geneLocation type="plasmid" evidence="2">
    <name>unnamed1</name>
</geneLocation>
<proteinExistence type="predicted"/>
<accession>A0A553SQW8</accession>
<feature type="transmembrane region" description="Helical" evidence="1">
    <location>
        <begin position="47"/>
        <end position="66"/>
    </location>
</feature>
<name>A0A553SQW8_NIACI</name>
<dbReference type="EMBL" id="RIBP01000002">
    <property type="protein sequence ID" value="TRZ39381.1"/>
    <property type="molecule type" value="Genomic_DNA"/>
</dbReference>
<evidence type="ECO:0000256" key="1">
    <source>
        <dbReference type="SAM" id="Phobius"/>
    </source>
</evidence>
<evidence type="ECO:0000313" key="2">
    <source>
        <dbReference type="EMBL" id="TRZ39381.1"/>
    </source>
</evidence>
<dbReference type="RefSeq" id="WP_185762692.1">
    <property type="nucleotide sequence ID" value="NZ_CM017505.1"/>
</dbReference>
<comment type="caution">
    <text evidence="2">The sequence shown here is derived from an EMBL/GenBank/DDBJ whole genome shotgun (WGS) entry which is preliminary data.</text>
</comment>
<feature type="transmembrane region" description="Helical" evidence="1">
    <location>
        <begin position="23"/>
        <end position="41"/>
    </location>
</feature>
<feature type="transmembrane region" description="Helical" evidence="1">
    <location>
        <begin position="120"/>
        <end position="142"/>
    </location>
</feature>
<gene>
    <name evidence="2" type="ORF">CEQ21_07410</name>
</gene>